<dbReference type="Proteomes" id="UP000305848">
    <property type="component" value="Unassembled WGS sequence"/>
</dbReference>
<keyword evidence="1" id="KW-1133">Transmembrane helix</keyword>
<dbReference type="Pfam" id="PF10101">
    <property type="entry name" value="DUF2339"/>
    <property type="match status" value="1"/>
</dbReference>
<sequence length="808" mass="91122">MMILVVLLLVIILIILLSFKSSTSRKLQQLEQELIHLRKEIALPPAATVAEEKKQVPPIIQPEPEEEWASGFKVVTDPSLTSKKEDWLPKEEPEHTSAPEVVYTRQEPLPVKEEQFVVSSKATGNIAPPKPPKPTFFERNPDLEKFIGENLVSKIGIAILVLAIGYFVKFAIDNNWVGAVGRVSIGIVCGGILIGVAHRLRKNYHAFSSVLAGGGLAVLYFTITLAYQQFHLFSQTVAFIILLVITAFAVLLALLYNRQELAVIALVGGFASPFLVSNGSGNYVTLFIYLLILNTGLLIIAYNKTWRILNVTAFLFTVILFSSWLASLPDTTNKSVYANGLLFAAIFYLLFFAINIANNIKERKQFLAFDFGILLLNTCLFFSAGLYCLNKMNATAYNGLFSAVMAVFNLAATYFLFKKNNLDKNILYLLIGITLTFISLTAPLQLHGHFITLFWASEAVLLCWLYIKSNISIVRYASLIVYTAMLISLLMDWVNVYVSFYPVSDNSSLLPVIINRGFITAVYTAAASYLFFFLLHKTNIEKYGDFVPANTFRFIAIALLFIGGIIETNYQFSHRFPFTNIALLYIQLYIFSFVLLLFLITKRFTRFTWSNRFRVAVLAACIMLYFTQLSATVQIQNVLFLKENSAYSYLFAGHWISALLLAIIIYRLTNVTRQNKEKNIAAWLLCGTVVAYLSAEVYLLMNNLLFAHTNAAEIDRVFVKVVLPVLWGLCSFGFMWLGMKHQYKTLRIISLSLFSITLLKLFIYDISNIPIAGKIAAFFCLGVLLLIISFMYQRLKKIIIEDEKKQGA</sequence>
<keyword evidence="3" id="KW-1185">Reference proteome</keyword>
<feature type="transmembrane region" description="Helical" evidence="1">
    <location>
        <begin position="233"/>
        <end position="254"/>
    </location>
</feature>
<dbReference type="PANTHER" id="PTHR38434">
    <property type="entry name" value="BLL2549 PROTEIN"/>
    <property type="match status" value="1"/>
</dbReference>
<dbReference type="RefSeq" id="WP_137260859.1">
    <property type="nucleotide sequence ID" value="NZ_SZQL01000003.1"/>
</dbReference>
<feature type="transmembrane region" description="Helical" evidence="1">
    <location>
        <begin position="261"/>
        <end position="277"/>
    </location>
</feature>
<feature type="transmembrane region" description="Helical" evidence="1">
    <location>
        <begin position="283"/>
        <end position="301"/>
    </location>
</feature>
<feature type="transmembrane region" description="Helical" evidence="1">
    <location>
        <begin position="613"/>
        <end position="635"/>
    </location>
</feature>
<feature type="transmembrane region" description="Helical" evidence="1">
    <location>
        <begin position="204"/>
        <end position="227"/>
    </location>
</feature>
<feature type="transmembrane region" description="Helical" evidence="1">
    <location>
        <begin position="775"/>
        <end position="795"/>
    </location>
</feature>
<feature type="transmembrane region" description="Helical" evidence="1">
    <location>
        <begin position="479"/>
        <end position="501"/>
    </location>
</feature>
<gene>
    <name evidence="2" type="ORF">FC093_06100</name>
</gene>
<name>A0A4U3L7E2_9BACT</name>
<feature type="transmembrane region" description="Helical" evidence="1">
    <location>
        <begin position="366"/>
        <end position="387"/>
    </location>
</feature>
<feature type="transmembrane region" description="Helical" evidence="1">
    <location>
        <begin position="176"/>
        <end position="197"/>
    </location>
</feature>
<reference evidence="2 3" key="1">
    <citation type="submission" date="2019-05" db="EMBL/GenBank/DDBJ databases">
        <title>Panacibacter sp. strain 17mud1-8 Genome sequencing and assembly.</title>
        <authorList>
            <person name="Chhetri G."/>
        </authorList>
    </citation>
    <scope>NUCLEOTIDE SEQUENCE [LARGE SCALE GENOMIC DNA]</scope>
    <source>
        <strain evidence="2 3">17mud1-8</strain>
    </source>
</reference>
<organism evidence="2 3">
    <name type="scientific">Ilyomonas limi</name>
    <dbReference type="NCBI Taxonomy" id="2575867"/>
    <lineage>
        <taxon>Bacteria</taxon>
        <taxon>Pseudomonadati</taxon>
        <taxon>Bacteroidota</taxon>
        <taxon>Chitinophagia</taxon>
        <taxon>Chitinophagales</taxon>
        <taxon>Chitinophagaceae</taxon>
        <taxon>Ilyomonas</taxon>
    </lineage>
</organism>
<feature type="transmembrane region" description="Helical" evidence="1">
    <location>
        <begin position="308"/>
        <end position="325"/>
    </location>
</feature>
<dbReference type="OrthoDB" id="666059at2"/>
<keyword evidence="1" id="KW-0812">Transmembrane</keyword>
<feature type="transmembrane region" description="Helical" evidence="1">
    <location>
        <begin position="647"/>
        <end position="668"/>
    </location>
</feature>
<dbReference type="InterPro" id="IPR019286">
    <property type="entry name" value="DUF2339_TM"/>
</dbReference>
<accession>A0A4U3L7E2</accession>
<protein>
    <submittedName>
        <fullName evidence="2">DUF2339 domain-containing protein</fullName>
    </submittedName>
</protein>
<evidence type="ECO:0000313" key="3">
    <source>
        <dbReference type="Proteomes" id="UP000305848"/>
    </source>
</evidence>
<feature type="transmembrane region" description="Helical" evidence="1">
    <location>
        <begin position="547"/>
        <end position="566"/>
    </location>
</feature>
<feature type="transmembrane region" description="Helical" evidence="1">
    <location>
        <begin position="337"/>
        <end position="354"/>
    </location>
</feature>
<dbReference type="EMBL" id="SZQL01000003">
    <property type="protein sequence ID" value="TKK70314.1"/>
    <property type="molecule type" value="Genomic_DNA"/>
</dbReference>
<comment type="caution">
    <text evidence="2">The sequence shown here is derived from an EMBL/GenBank/DDBJ whole genome shotgun (WGS) entry which is preliminary data.</text>
</comment>
<dbReference type="PANTHER" id="PTHR38434:SF1">
    <property type="entry name" value="BLL2549 PROTEIN"/>
    <property type="match status" value="1"/>
</dbReference>
<feature type="transmembrane region" description="Helical" evidence="1">
    <location>
        <begin position="426"/>
        <end position="444"/>
    </location>
</feature>
<proteinExistence type="predicted"/>
<feature type="transmembrane region" description="Helical" evidence="1">
    <location>
        <begin position="721"/>
        <end position="739"/>
    </location>
</feature>
<feature type="transmembrane region" description="Helical" evidence="1">
    <location>
        <begin position="746"/>
        <end position="763"/>
    </location>
</feature>
<keyword evidence="1" id="KW-0472">Membrane</keyword>
<feature type="transmembrane region" description="Helical" evidence="1">
    <location>
        <begin position="399"/>
        <end position="417"/>
    </location>
</feature>
<feature type="transmembrane region" description="Helical" evidence="1">
    <location>
        <begin position="450"/>
        <end position="467"/>
    </location>
</feature>
<dbReference type="AlphaFoldDB" id="A0A4U3L7E2"/>
<evidence type="ECO:0000256" key="1">
    <source>
        <dbReference type="SAM" id="Phobius"/>
    </source>
</evidence>
<feature type="transmembrane region" description="Helical" evidence="1">
    <location>
        <begin position="578"/>
        <end position="601"/>
    </location>
</feature>
<feature type="transmembrane region" description="Helical" evidence="1">
    <location>
        <begin position="513"/>
        <end position="535"/>
    </location>
</feature>
<feature type="transmembrane region" description="Helical" evidence="1">
    <location>
        <begin position="680"/>
        <end position="701"/>
    </location>
</feature>
<evidence type="ECO:0000313" key="2">
    <source>
        <dbReference type="EMBL" id="TKK70314.1"/>
    </source>
</evidence>